<gene>
    <name evidence="13" type="ORF">AB0E61_01105</name>
</gene>
<evidence type="ECO:0000313" key="14">
    <source>
        <dbReference type="Proteomes" id="UP001550853"/>
    </source>
</evidence>
<evidence type="ECO:0000256" key="8">
    <source>
        <dbReference type="ARBA" id="ARBA00023136"/>
    </source>
</evidence>
<accession>A0ABV2YSF6</accession>
<dbReference type="NCBIfam" id="TIGR03925">
    <property type="entry name" value="T7SS_EccC_b"/>
    <property type="match status" value="1"/>
</dbReference>
<feature type="transmembrane region" description="Helical" evidence="11">
    <location>
        <begin position="64"/>
        <end position="84"/>
    </location>
</feature>
<evidence type="ECO:0000256" key="5">
    <source>
        <dbReference type="ARBA" id="ARBA00022741"/>
    </source>
</evidence>
<dbReference type="PANTHER" id="PTHR22683">
    <property type="entry name" value="SPORULATION PROTEIN RELATED"/>
    <property type="match status" value="1"/>
</dbReference>
<evidence type="ECO:0000313" key="13">
    <source>
        <dbReference type="EMBL" id="MEU3708682.1"/>
    </source>
</evidence>
<dbReference type="InterPro" id="IPR023836">
    <property type="entry name" value="EccCa-like_Actinobacteria"/>
</dbReference>
<dbReference type="InterPro" id="IPR027417">
    <property type="entry name" value="P-loop_NTPase"/>
</dbReference>
<name>A0ABV2YSF6_9ACTN</name>
<feature type="domain" description="FtsK" evidence="12">
    <location>
        <begin position="839"/>
        <end position="1034"/>
    </location>
</feature>
<dbReference type="InterPro" id="IPR050206">
    <property type="entry name" value="FtsK/SpoIIIE/SftA"/>
</dbReference>
<comment type="subcellular location">
    <subcellularLocation>
        <location evidence="1">Cell membrane</location>
        <topology evidence="1">Multi-pass membrane protein</topology>
    </subcellularLocation>
</comment>
<evidence type="ECO:0000256" key="3">
    <source>
        <dbReference type="ARBA" id="ARBA00022692"/>
    </source>
</evidence>
<organism evidence="13 14">
    <name type="scientific">Streptomyces catenulae</name>
    <dbReference type="NCBI Taxonomy" id="66875"/>
    <lineage>
        <taxon>Bacteria</taxon>
        <taxon>Bacillati</taxon>
        <taxon>Actinomycetota</taxon>
        <taxon>Actinomycetes</taxon>
        <taxon>Kitasatosporales</taxon>
        <taxon>Streptomycetaceae</taxon>
        <taxon>Streptomyces</taxon>
    </lineage>
</organism>
<dbReference type="InterPro" id="IPR003593">
    <property type="entry name" value="AAA+_ATPase"/>
</dbReference>
<keyword evidence="7 11" id="KW-1133">Transmembrane helix</keyword>
<dbReference type="EMBL" id="JBEZVI010000001">
    <property type="protein sequence ID" value="MEU3708682.1"/>
    <property type="molecule type" value="Genomic_DNA"/>
</dbReference>
<keyword evidence="14" id="KW-1185">Reference proteome</keyword>
<feature type="binding site" evidence="9">
    <location>
        <begin position="857"/>
        <end position="864"/>
    </location>
    <ligand>
        <name>ATP</name>
        <dbReference type="ChEBI" id="CHEBI:30616"/>
    </ligand>
</feature>
<dbReference type="NCBIfam" id="TIGR03924">
    <property type="entry name" value="T7SS_EccC_a"/>
    <property type="match status" value="1"/>
</dbReference>
<keyword evidence="8 11" id="KW-0472">Membrane</keyword>
<dbReference type="PROSITE" id="PS50901">
    <property type="entry name" value="FTSK"/>
    <property type="match status" value="3"/>
</dbReference>
<dbReference type="SUPFAM" id="SSF52540">
    <property type="entry name" value="P-loop containing nucleoside triphosphate hydrolases"/>
    <property type="match status" value="3"/>
</dbReference>
<evidence type="ECO:0000256" key="6">
    <source>
        <dbReference type="ARBA" id="ARBA00022840"/>
    </source>
</evidence>
<dbReference type="RefSeq" id="WP_030279303.1">
    <property type="nucleotide sequence ID" value="NZ_JBEZVI010000001.1"/>
</dbReference>
<evidence type="ECO:0000256" key="7">
    <source>
        <dbReference type="ARBA" id="ARBA00022989"/>
    </source>
</evidence>
<sequence length="1362" mass="147334">MSRIVFHRPARVAPPQLPTDPVVVAAPPQPIAKDSGANWLMLLMPLLSSISMAAYMIVAGKKMLILLGISFVLLSIGLTVGVRMQMRGNQRKQRLSARDRYLEHLVEIRKTARQVASDQRTVAAWQHPSPHRLWAIARRRRRVWERRPTDPDFLQIRIGTGRAALSTPVRLATRNDPTVEYDARAKAAADRLIENTASVGHQPATVDLDQSGVISVVGPAGRARGVARALLSQVAVLHAPDDVCLTVVTGGSEDAQWEWAKWLPHTHEEDATGEAGVVPLVAEDFDGVADHLAAWLNAAHEQAAAARRTFTSGREAAAGRRRLVVLLDGYDPRSAWARSAIATQLLADAGPGTGVTVVCVVGREADEPTRADVRVHVDEDGRLLIENRRGDARGAAPVDGAVADEPSPVLCAATARALAPLRLSAEGEEILAQTMSLPNLLGVPDLDSFDPEDLWIEPDSEDVLRFPVGFDGEGRPLALDLKEAAQGGMGPHGLVVGATGSGKSELLRTLVGGLTAIHSPDILSFVLVDFKGGATFAGVTELPHVAGLITNLVDDLALVDRVRDALQGEQQRRQKLLRDAGNLDNVREYQLRRAAGQTGPDGQPLEPLPYLLVIVDEFGELLSSRPDFIDLFVQIGRVGRSLGIHLLLATQRLEEGKLRGLESNLSYRICLRTFSAAESRAVIGTPDAYQLPPIPGSAYLKVADAVYERFRVAHVSGPHESAEDKNADEGPVAAAPVPFGLRHAPDPDAEPAPEPEQRPRPLLTGPTEMQVLVERLLRSGQAVHQVWLPPLPRALPLDALTGPLAASPDGPGLRAQWWPEHGTLKVPVGVADIPVMQQQHPVVPDFAHEYGHLALIGAPQSGKSMFLRTLMLSAMATHSPDEIQFLCVDFGGGALQPFDRAPHVSGVVGRHDLERVQRALAEVVQLVTEREQLFRELGIDSAEEFRRRRAAGKLPDGVRSADIFLLLDNWAGLRGELLDKIDIDATVLDIAARGLGVGIHLVLTANRWADLRLALRDSIAARLELRLNDPAESEIDRRAARRFASSTAPGRGLAPGGVQFQVALPRLDGMDTLDGLAEAQQDALTKIADSWPTAAAPPIRMLPERIDRTELAALPAASDRPSAGVPIGVAEQDLLPVHLELTDADPHFLVFGDSGSGKSAFLRSWLTGMAERYSAWEARFIVVDYRRSLLGIVPEEHLGAYAGDATAAAFYAEQVAEKLAERMPPADVTHQQLRDRDWWEGPELYVVVDDYDLVANGRQSPLAPLVDYLPQARELGFHLVTARRVSGFARTAMTDPMLTRARELGASGLVLSGEPKEGVVLGGERAEPRVPGRGVLVQRRAPRTVVQLALTEADATDQGDGY</sequence>
<feature type="transmembrane region" description="Helical" evidence="11">
    <location>
        <begin position="39"/>
        <end position="58"/>
    </location>
</feature>
<evidence type="ECO:0000256" key="9">
    <source>
        <dbReference type="PROSITE-ProRule" id="PRU00289"/>
    </source>
</evidence>
<feature type="domain" description="FtsK" evidence="12">
    <location>
        <begin position="474"/>
        <end position="680"/>
    </location>
</feature>
<dbReference type="InterPro" id="IPR023837">
    <property type="entry name" value="EccCb-like_Actinobacteria"/>
</dbReference>
<feature type="binding site" evidence="9">
    <location>
        <begin position="497"/>
        <end position="504"/>
    </location>
    <ligand>
        <name>ATP</name>
        <dbReference type="ChEBI" id="CHEBI:30616"/>
    </ligand>
</feature>
<evidence type="ECO:0000256" key="2">
    <source>
        <dbReference type="ARBA" id="ARBA00022475"/>
    </source>
</evidence>
<protein>
    <submittedName>
        <fullName evidence="13">Type VII secretion protein EccC</fullName>
    </submittedName>
</protein>
<dbReference type="Proteomes" id="UP001550853">
    <property type="component" value="Unassembled WGS sequence"/>
</dbReference>
<evidence type="ECO:0000256" key="1">
    <source>
        <dbReference type="ARBA" id="ARBA00004651"/>
    </source>
</evidence>
<evidence type="ECO:0000256" key="11">
    <source>
        <dbReference type="SAM" id="Phobius"/>
    </source>
</evidence>
<feature type="region of interest" description="Disordered" evidence="10">
    <location>
        <begin position="718"/>
        <end position="763"/>
    </location>
</feature>
<dbReference type="SMART" id="SM00382">
    <property type="entry name" value="AAA"/>
    <property type="match status" value="3"/>
</dbReference>
<keyword evidence="3 11" id="KW-0812">Transmembrane</keyword>
<dbReference type="Gene3D" id="3.40.50.300">
    <property type="entry name" value="P-loop containing nucleotide triphosphate hydrolases"/>
    <property type="match status" value="4"/>
</dbReference>
<keyword evidence="5 9" id="KW-0547">Nucleotide-binding</keyword>
<keyword evidence="6 9" id="KW-0067">ATP-binding</keyword>
<proteinExistence type="predicted"/>
<keyword evidence="4" id="KW-0677">Repeat</keyword>
<keyword evidence="2" id="KW-1003">Cell membrane</keyword>
<dbReference type="PANTHER" id="PTHR22683:SF1">
    <property type="entry name" value="TYPE VII SECRETION SYSTEM PROTEIN ESSC"/>
    <property type="match status" value="1"/>
</dbReference>
<feature type="binding site" evidence="9">
    <location>
        <begin position="1152"/>
        <end position="1159"/>
    </location>
    <ligand>
        <name>ATP</name>
        <dbReference type="ChEBI" id="CHEBI:30616"/>
    </ligand>
</feature>
<evidence type="ECO:0000259" key="12">
    <source>
        <dbReference type="PROSITE" id="PS50901"/>
    </source>
</evidence>
<feature type="domain" description="FtsK" evidence="12">
    <location>
        <begin position="1134"/>
        <end position="1320"/>
    </location>
</feature>
<evidence type="ECO:0000256" key="4">
    <source>
        <dbReference type="ARBA" id="ARBA00022737"/>
    </source>
</evidence>
<dbReference type="InterPro" id="IPR002543">
    <property type="entry name" value="FtsK_dom"/>
</dbReference>
<comment type="caution">
    <text evidence="13">The sequence shown here is derived from an EMBL/GenBank/DDBJ whole genome shotgun (WGS) entry which is preliminary data.</text>
</comment>
<evidence type="ECO:0000256" key="10">
    <source>
        <dbReference type="SAM" id="MobiDB-lite"/>
    </source>
</evidence>
<reference evidence="13 14" key="1">
    <citation type="submission" date="2024-06" db="EMBL/GenBank/DDBJ databases">
        <title>The Natural Products Discovery Center: Release of the First 8490 Sequenced Strains for Exploring Actinobacteria Biosynthetic Diversity.</title>
        <authorList>
            <person name="Kalkreuter E."/>
            <person name="Kautsar S.A."/>
            <person name="Yang D."/>
            <person name="Bader C.D."/>
            <person name="Teijaro C.N."/>
            <person name="Fluegel L."/>
            <person name="Davis C.M."/>
            <person name="Simpson J.R."/>
            <person name="Lauterbach L."/>
            <person name="Steele A.D."/>
            <person name="Gui C."/>
            <person name="Meng S."/>
            <person name="Li G."/>
            <person name="Viehrig K."/>
            <person name="Ye F."/>
            <person name="Su P."/>
            <person name="Kiefer A.F."/>
            <person name="Nichols A."/>
            <person name="Cepeda A.J."/>
            <person name="Yan W."/>
            <person name="Fan B."/>
            <person name="Jiang Y."/>
            <person name="Adhikari A."/>
            <person name="Zheng C.-J."/>
            <person name="Schuster L."/>
            <person name="Cowan T.M."/>
            <person name="Smanski M.J."/>
            <person name="Chevrette M.G."/>
            <person name="De Carvalho L.P.S."/>
            <person name="Shen B."/>
        </authorList>
    </citation>
    <scope>NUCLEOTIDE SEQUENCE [LARGE SCALE GENOMIC DNA]</scope>
    <source>
        <strain evidence="13 14">NPDC033039</strain>
    </source>
</reference>
<dbReference type="Pfam" id="PF01580">
    <property type="entry name" value="FtsK_SpoIIIE"/>
    <property type="match status" value="3"/>
</dbReference>